<dbReference type="SUPFAM" id="SSF48371">
    <property type="entry name" value="ARM repeat"/>
    <property type="match status" value="1"/>
</dbReference>
<dbReference type="InterPro" id="IPR000917">
    <property type="entry name" value="Sulfatase_N"/>
</dbReference>
<keyword evidence="2 4" id="KW-0378">Hydrolase</keyword>
<reference evidence="4 5" key="1">
    <citation type="submission" date="2019-02" db="EMBL/GenBank/DDBJ databases">
        <title>Deep-cultivation of Planctomycetes and their phenomic and genomic characterization uncovers novel biology.</title>
        <authorList>
            <person name="Wiegand S."/>
            <person name="Jogler M."/>
            <person name="Boedeker C."/>
            <person name="Pinto D."/>
            <person name="Vollmers J."/>
            <person name="Rivas-Marin E."/>
            <person name="Kohn T."/>
            <person name="Peeters S.H."/>
            <person name="Heuer A."/>
            <person name="Rast P."/>
            <person name="Oberbeckmann S."/>
            <person name="Bunk B."/>
            <person name="Jeske O."/>
            <person name="Meyerdierks A."/>
            <person name="Storesund J.E."/>
            <person name="Kallscheuer N."/>
            <person name="Luecker S."/>
            <person name="Lage O.M."/>
            <person name="Pohl T."/>
            <person name="Merkel B.J."/>
            <person name="Hornburger P."/>
            <person name="Mueller R.-W."/>
            <person name="Bruemmer F."/>
            <person name="Labrenz M."/>
            <person name="Spormann A.M."/>
            <person name="Op den Camp H."/>
            <person name="Overmann J."/>
            <person name="Amann R."/>
            <person name="Jetten M.S.M."/>
            <person name="Mascher T."/>
            <person name="Medema M.H."/>
            <person name="Devos D.P."/>
            <person name="Kaster A.-K."/>
            <person name="Ovreas L."/>
            <person name="Rohde M."/>
            <person name="Galperin M.Y."/>
            <person name="Jogler C."/>
        </authorList>
    </citation>
    <scope>NUCLEOTIDE SEQUENCE [LARGE SCALE GENOMIC DNA]</scope>
    <source>
        <strain evidence="4 5">FF011L</strain>
    </source>
</reference>
<gene>
    <name evidence="4" type="ORF">FF011L_47990</name>
</gene>
<feature type="domain" description="Sulfatase N-terminal" evidence="3">
    <location>
        <begin position="56"/>
        <end position="333"/>
    </location>
</feature>
<dbReference type="PANTHER" id="PTHR42693">
    <property type="entry name" value="ARYLSULFATASE FAMILY MEMBER"/>
    <property type="match status" value="1"/>
</dbReference>
<accession>A0A517MM81</accession>
<dbReference type="KEGG" id="rml:FF011L_47990"/>
<dbReference type="CDD" id="cd16027">
    <property type="entry name" value="SGSH"/>
    <property type="match status" value="1"/>
</dbReference>
<dbReference type="GO" id="GO:0004065">
    <property type="term" value="F:arylsulfatase activity"/>
    <property type="evidence" value="ECO:0007669"/>
    <property type="project" value="UniProtKB-EC"/>
</dbReference>
<dbReference type="SUPFAM" id="SSF53649">
    <property type="entry name" value="Alkaline phosphatase-like"/>
    <property type="match status" value="1"/>
</dbReference>
<dbReference type="AlphaFoldDB" id="A0A517MM81"/>
<protein>
    <submittedName>
        <fullName evidence="4">Arylsulfatase</fullName>
        <ecNumber evidence="4">3.1.6.1</ecNumber>
    </submittedName>
</protein>
<name>A0A517MM81_9BACT</name>
<evidence type="ECO:0000259" key="3">
    <source>
        <dbReference type="Pfam" id="PF00884"/>
    </source>
</evidence>
<comment type="similarity">
    <text evidence="1">Belongs to the sulfatase family.</text>
</comment>
<dbReference type="EC" id="3.1.6.1" evidence="4"/>
<organism evidence="4 5">
    <name type="scientific">Roseimaritima multifibrata</name>
    <dbReference type="NCBI Taxonomy" id="1930274"/>
    <lineage>
        <taxon>Bacteria</taxon>
        <taxon>Pseudomonadati</taxon>
        <taxon>Planctomycetota</taxon>
        <taxon>Planctomycetia</taxon>
        <taxon>Pirellulales</taxon>
        <taxon>Pirellulaceae</taxon>
        <taxon>Roseimaritima</taxon>
    </lineage>
</organism>
<dbReference type="Proteomes" id="UP000320672">
    <property type="component" value="Chromosome"/>
</dbReference>
<dbReference type="EMBL" id="CP036262">
    <property type="protein sequence ID" value="QDS95995.1"/>
    <property type="molecule type" value="Genomic_DNA"/>
</dbReference>
<proteinExistence type="inferred from homology"/>
<keyword evidence="5" id="KW-1185">Reference proteome</keyword>
<evidence type="ECO:0000313" key="5">
    <source>
        <dbReference type="Proteomes" id="UP000320672"/>
    </source>
</evidence>
<dbReference type="Pfam" id="PF00884">
    <property type="entry name" value="Sulfatase"/>
    <property type="match status" value="1"/>
</dbReference>
<dbReference type="Gene3D" id="3.40.720.10">
    <property type="entry name" value="Alkaline Phosphatase, subunit A"/>
    <property type="match status" value="1"/>
</dbReference>
<evidence type="ECO:0000256" key="1">
    <source>
        <dbReference type="ARBA" id="ARBA00008779"/>
    </source>
</evidence>
<dbReference type="RefSeq" id="WP_145354204.1">
    <property type="nucleotide sequence ID" value="NZ_CP036262.1"/>
</dbReference>
<evidence type="ECO:0000256" key="2">
    <source>
        <dbReference type="ARBA" id="ARBA00022801"/>
    </source>
</evidence>
<dbReference type="InterPro" id="IPR017850">
    <property type="entry name" value="Alkaline_phosphatase_core_sf"/>
</dbReference>
<dbReference type="OrthoDB" id="9763613at2"/>
<sequence>MITLFCNANRPACIPHRQIHSDRLPGSRFWPVGTVQTLIFLLLGLSASGIKAADRPNVVWILSEDNSKHYLQLFDPAGTATPNIAAMAKEGVLFQRAFSNAPVCSVARTTLLTGCYAPRIGTQYHRRSKLAAMPTDVQMFPAYLRSAGYYTTNNRKEDYNAVKADNVWDDSSRKASWKNRPSTETPFFHMQTFVQSHEGSLHFSRQKMESEPTNHAPNKVTLAPYHPDTKTLRYTHARYLDRIQDIDQLVGDVIQQLEADGVLEETFVFYFGDHGGVLPRSKGYPYEAGLHVPLVVRVPEKFKDLSPLPRSSQTDGFVEFVDFGPTVLDLAGVEIPSGVDGIPFMGSQTTSAELEQRNEAFGYADRFDEKYDMIRTLRIGDWKYIRNYESFLPAGLQNNYRYRMLAYQEWRSQYRQGTLNPKQQQFYQAKPLEGLYNLQTDPHEINNLAQDPQYQERLVAMRTRLQERMQAMPDLSLIPESQLVAEGLDNPVQYGQKMKKRIAKYLQTVDLCLLPIDQAVPELRRALSSSDPLERMWAWTACCCIADQVSELESLAHKQSTQDPHRLTRIRATQFLAILGKTDPRPAIYKELASTKSTVEALEILNTAVYIQDHLTPGLKIDPEQLQFSFDVDPKGEVARRVLYFSN</sequence>
<dbReference type="PANTHER" id="PTHR42693:SF53">
    <property type="entry name" value="ENDO-4-O-SULFATASE"/>
    <property type="match status" value="1"/>
</dbReference>
<dbReference type="InterPro" id="IPR050738">
    <property type="entry name" value="Sulfatase"/>
</dbReference>
<evidence type="ECO:0000313" key="4">
    <source>
        <dbReference type="EMBL" id="QDS95995.1"/>
    </source>
</evidence>
<dbReference type="InterPro" id="IPR016024">
    <property type="entry name" value="ARM-type_fold"/>
</dbReference>